<dbReference type="Proteomes" id="UP001234297">
    <property type="component" value="Chromosome 9"/>
</dbReference>
<comment type="caution">
    <text evidence="1">The sequence shown here is derived from an EMBL/GenBank/DDBJ whole genome shotgun (WGS) entry which is preliminary data.</text>
</comment>
<reference evidence="1 2" key="1">
    <citation type="journal article" date="2022" name="Hortic Res">
        <title>A haplotype resolved chromosomal level avocado genome allows analysis of novel avocado genes.</title>
        <authorList>
            <person name="Nath O."/>
            <person name="Fletcher S.J."/>
            <person name="Hayward A."/>
            <person name="Shaw L.M."/>
            <person name="Masouleh A.K."/>
            <person name="Furtado A."/>
            <person name="Henry R.J."/>
            <person name="Mitter N."/>
        </authorList>
    </citation>
    <scope>NUCLEOTIDE SEQUENCE [LARGE SCALE GENOMIC DNA]</scope>
    <source>
        <strain evidence="2">cv. Hass</strain>
    </source>
</reference>
<organism evidence="1 2">
    <name type="scientific">Persea americana</name>
    <name type="common">Avocado</name>
    <dbReference type="NCBI Taxonomy" id="3435"/>
    <lineage>
        <taxon>Eukaryota</taxon>
        <taxon>Viridiplantae</taxon>
        <taxon>Streptophyta</taxon>
        <taxon>Embryophyta</taxon>
        <taxon>Tracheophyta</taxon>
        <taxon>Spermatophyta</taxon>
        <taxon>Magnoliopsida</taxon>
        <taxon>Magnoliidae</taxon>
        <taxon>Laurales</taxon>
        <taxon>Lauraceae</taxon>
        <taxon>Persea</taxon>
    </lineage>
</organism>
<sequence>MYRLQIHPQLRGCCCFLLSWSMPRMAPTEPQLISLSYEKLGFSVAPSPTVLTALLCEDFGLVSPRPKTCHASMSLSRVTRTCWR</sequence>
<keyword evidence="2" id="KW-1185">Reference proteome</keyword>
<accession>A0ACC2KGG8</accession>
<gene>
    <name evidence="1" type="ORF">MRB53_028601</name>
</gene>
<protein>
    <submittedName>
        <fullName evidence="1">Uncharacterized protein</fullName>
    </submittedName>
</protein>
<evidence type="ECO:0000313" key="1">
    <source>
        <dbReference type="EMBL" id="KAJ8620072.1"/>
    </source>
</evidence>
<evidence type="ECO:0000313" key="2">
    <source>
        <dbReference type="Proteomes" id="UP001234297"/>
    </source>
</evidence>
<name>A0ACC2KGG8_PERAE</name>
<dbReference type="EMBL" id="CM056817">
    <property type="protein sequence ID" value="KAJ8620072.1"/>
    <property type="molecule type" value="Genomic_DNA"/>
</dbReference>
<proteinExistence type="predicted"/>